<feature type="compositionally biased region" description="Polar residues" evidence="1">
    <location>
        <begin position="233"/>
        <end position="247"/>
    </location>
</feature>
<dbReference type="InterPro" id="IPR006708">
    <property type="entry name" value="Pex19"/>
</dbReference>
<comment type="caution">
    <text evidence="2">The sequence shown here is derived from an EMBL/GenBank/DDBJ whole genome shotgun (WGS) entry which is preliminary data.</text>
</comment>
<dbReference type="Gene3D" id="1.20.120.900">
    <property type="entry name" value="Pex19, mPTS binding domain"/>
    <property type="match status" value="1"/>
</dbReference>
<dbReference type="AlphaFoldDB" id="A0ABD3N874"/>
<dbReference type="EMBL" id="JALLBG020000020">
    <property type="protein sequence ID" value="KAL3771824.1"/>
    <property type="molecule type" value="Genomic_DNA"/>
</dbReference>
<dbReference type="InterPro" id="IPR038322">
    <property type="entry name" value="Pex19_C_sf"/>
</dbReference>
<sequence>MQRKDLDSILDAALDELDDNDEPSSRIEDKGRSVAAAAPAASAGAGGICVDVDQTKNDTNSTTTSTTTLGVPYSLDYLSRCEQESKRTSNGINKMFGPEPLPPPPIDFHTAAVSALMNDKSIQKEMEQFQKEFDNFDFGGNQDFNELFHRMNQAFPGVDLNFGDDVEFDEAMKNMMQLASKGGVGDGTGASGRDNVKSSSSSTRSNNQSKDTNTATASTATSTNNKSIKSPPQKGNASTKQTPTSKNVKAEPNVDESIHRLLEGINNASSFTTTNNTTAQPQFPLPPGIENIDPSQFEQFSEEIMSTLMNEFEQMGNKQDSNIVVDNVMKQLLDRDIMYEPMKEVCSRFPKYLAEHKDRLSSEEYTRYGTQYQYFQRIVHVYETEPNNFDRLMELMQDIQEYGQPPVEIIKELAPELEFDAEGMPIMNPGGVVGEGGMPPFLPGMMGNEECCIS</sequence>
<dbReference type="PANTHER" id="PTHR12774">
    <property type="entry name" value="PEROXISOMAL BIOGENESIS FACTOR 19"/>
    <property type="match status" value="1"/>
</dbReference>
<protein>
    <recommendedName>
        <fullName evidence="4">Peroxin-19</fullName>
    </recommendedName>
</protein>
<feature type="region of interest" description="Disordered" evidence="1">
    <location>
        <begin position="14"/>
        <end position="46"/>
    </location>
</feature>
<dbReference type="PANTHER" id="PTHR12774:SF2">
    <property type="entry name" value="PEROXISOMAL BIOGENESIS FACTOR 19"/>
    <property type="match status" value="1"/>
</dbReference>
<proteinExistence type="predicted"/>
<organism evidence="2 3">
    <name type="scientific">Discostella pseudostelligera</name>
    <dbReference type="NCBI Taxonomy" id="259834"/>
    <lineage>
        <taxon>Eukaryota</taxon>
        <taxon>Sar</taxon>
        <taxon>Stramenopiles</taxon>
        <taxon>Ochrophyta</taxon>
        <taxon>Bacillariophyta</taxon>
        <taxon>Coscinodiscophyceae</taxon>
        <taxon>Thalassiosirophycidae</taxon>
        <taxon>Stephanodiscales</taxon>
        <taxon>Stephanodiscaceae</taxon>
        <taxon>Discostella</taxon>
    </lineage>
</organism>
<dbReference type="Proteomes" id="UP001530293">
    <property type="component" value="Unassembled WGS sequence"/>
</dbReference>
<evidence type="ECO:0000313" key="2">
    <source>
        <dbReference type="EMBL" id="KAL3771824.1"/>
    </source>
</evidence>
<name>A0ABD3N874_9STRA</name>
<keyword evidence="3" id="KW-1185">Reference proteome</keyword>
<feature type="compositionally biased region" description="Basic and acidic residues" evidence="1">
    <location>
        <begin position="23"/>
        <end position="32"/>
    </location>
</feature>
<reference evidence="2 3" key="1">
    <citation type="submission" date="2024-10" db="EMBL/GenBank/DDBJ databases">
        <title>Updated reference genomes for cyclostephanoid diatoms.</title>
        <authorList>
            <person name="Roberts W.R."/>
            <person name="Alverson A.J."/>
        </authorList>
    </citation>
    <scope>NUCLEOTIDE SEQUENCE [LARGE SCALE GENOMIC DNA]</scope>
    <source>
        <strain evidence="2 3">AJA232-27</strain>
    </source>
</reference>
<evidence type="ECO:0008006" key="4">
    <source>
        <dbReference type="Google" id="ProtNLM"/>
    </source>
</evidence>
<gene>
    <name evidence="2" type="ORF">ACHAWU_004383</name>
</gene>
<feature type="compositionally biased region" description="Low complexity" evidence="1">
    <location>
        <begin position="198"/>
        <end position="230"/>
    </location>
</feature>
<evidence type="ECO:0000313" key="3">
    <source>
        <dbReference type="Proteomes" id="UP001530293"/>
    </source>
</evidence>
<evidence type="ECO:0000256" key="1">
    <source>
        <dbReference type="SAM" id="MobiDB-lite"/>
    </source>
</evidence>
<dbReference type="Pfam" id="PF04614">
    <property type="entry name" value="Pex19"/>
    <property type="match status" value="1"/>
</dbReference>
<accession>A0ABD3N874</accession>
<feature type="region of interest" description="Disordered" evidence="1">
    <location>
        <begin position="180"/>
        <end position="253"/>
    </location>
</feature>